<evidence type="ECO:0000313" key="3">
    <source>
        <dbReference type="EMBL" id="KAB7461620.1"/>
    </source>
</evidence>
<evidence type="ECO:0000313" key="4">
    <source>
        <dbReference type="EMBL" id="VYT15698.1"/>
    </source>
</evidence>
<dbReference type="GO" id="GO:0032259">
    <property type="term" value="P:methylation"/>
    <property type="evidence" value="ECO:0007669"/>
    <property type="project" value="UniProtKB-KW"/>
</dbReference>
<feature type="domain" description="PG-1098 ferredoxin-like" evidence="2">
    <location>
        <begin position="339"/>
        <end position="382"/>
    </location>
</feature>
<evidence type="ECO:0000259" key="2">
    <source>
        <dbReference type="Pfam" id="PF22013"/>
    </source>
</evidence>
<keyword evidence="3" id="KW-0808">Transferase</keyword>
<dbReference type="Proteomes" id="UP000429211">
    <property type="component" value="Unassembled WGS sequence"/>
</dbReference>
<keyword evidence="3" id="KW-0489">Methyltransferase</keyword>
<dbReference type="InterPro" id="IPR029063">
    <property type="entry name" value="SAM-dependent_MTases_sf"/>
</dbReference>
<protein>
    <submittedName>
        <fullName evidence="3">SAM-dependent methyltransferase</fullName>
    </submittedName>
</protein>
<dbReference type="Gene3D" id="3.40.50.150">
    <property type="entry name" value="Vaccinia Virus protein VP39"/>
    <property type="match status" value="1"/>
</dbReference>
<dbReference type="EMBL" id="WDPD01000003">
    <property type="protein sequence ID" value="KAB7461620.1"/>
    <property type="molecule type" value="Genomic_DNA"/>
</dbReference>
<sequence>MITGMEHEAMISPETRAFVVVHRNEDVRELALKSKHVDGLDLPQALNQIAGWQIARNKLPEWADCDDIIYPPHISMEQCSSQFTAQYKAEIVNRLLCTDDGADNARDSAHSDDIGKTDIAGITEAEHAEEWDSVTTSAGNADLSMVDLTGGFGVDFSYLARGFTRAAYVERQPHLCDLAAHNMIVLGLHQTEIICGDGVEYLRSMQAVSLIYIDPARRDEHGIRTYAIEDCMPNVLALRDLLLAKARFAMIKLSPMLDWRKAIADFGGAVSEVHIVSTGNECKELLMVLDGAVETRHPTDDVRAPHVYCVNDGQRIDYDSAVYARGLRIGTAPLPEMEYLYEPNASIMKAGCFDLLEERYGVTQIGPNSHLFVAAEPVTDFPGRGFAIEAVGGMGKKDVRRLLSGVGRANVAVRNFPLTAPQLRKKLKLADGGDTYLFGTTIQGGGHILLRTVKV</sequence>
<evidence type="ECO:0000313" key="5">
    <source>
        <dbReference type="Proteomes" id="UP000429211"/>
    </source>
</evidence>
<dbReference type="AlphaFoldDB" id="A0A6N2UDI2"/>
<evidence type="ECO:0000259" key="1">
    <source>
        <dbReference type="Pfam" id="PF18096"/>
    </source>
</evidence>
<gene>
    <name evidence="4" type="ORF">BDLFYP24_00319</name>
    <name evidence="3" type="ORF">GBB04_03965</name>
</gene>
<proteinExistence type="predicted"/>
<name>A0A6N2UDI2_9BIFI</name>
<dbReference type="SUPFAM" id="SSF53335">
    <property type="entry name" value="S-adenosyl-L-methionine-dependent methyltransferases"/>
    <property type="match status" value="1"/>
</dbReference>
<dbReference type="Gene3D" id="1.10.10.1110">
    <property type="entry name" value="Methyltransferase PG1098, N-terminal domain"/>
    <property type="match status" value="1"/>
</dbReference>
<dbReference type="EMBL" id="CACRSP010000009">
    <property type="protein sequence ID" value="VYT15698.1"/>
    <property type="molecule type" value="Genomic_DNA"/>
</dbReference>
<dbReference type="Pfam" id="PF18096">
    <property type="entry name" value="Thump_like"/>
    <property type="match status" value="1"/>
</dbReference>
<accession>A0A6N2UDI2</accession>
<reference evidence="3 5" key="1">
    <citation type="journal article" date="2019" name="Nat. Med.">
        <title>A library of human gut bacterial isolates paired with longitudinal multiomics data enables mechanistic microbiome research.</title>
        <authorList>
            <person name="Poyet M."/>
            <person name="Groussin M."/>
            <person name="Gibbons S.M."/>
            <person name="Avila-Pacheco J."/>
            <person name="Jiang X."/>
            <person name="Kearney S.M."/>
            <person name="Perrotta A.R."/>
            <person name="Berdy B."/>
            <person name="Zhao S."/>
            <person name="Lieberman T.D."/>
            <person name="Swanson P.K."/>
            <person name="Smith M."/>
            <person name="Roesemann S."/>
            <person name="Alexander J.E."/>
            <person name="Rich S.A."/>
            <person name="Livny J."/>
            <person name="Vlamakis H."/>
            <person name="Clish C."/>
            <person name="Bullock K."/>
            <person name="Deik A."/>
            <person name="Scott J."/>
            <person name="Pierce K.A."/>
            <person name="Xavier R.J."/>
            <person name="Alm E.J."/>
        </authorList>
    </citation>
    <scope>NUCLEOTIDE SEQUENCE [LARGE SCALE GENOMIC DNA]</scope>
    <source>
        <strain evidence="3 5">BIOML-A2</strain>
    </source>
</reference>
<dbReference type="InterPro" id="IPR041497">
    <property type="entry name" value="Thump-like"/>
</dbReference>
<reference evidence="4" key="2">
    <citation type="submission" date="2019-11" db="EMBL/GenBank/DDBJ databases">
        <authorList>
            <person name="Feng L."/>
        </authorList>
    </citation>
    <scope>NUCLEOTIDE SEQUENCE</scope>
    <source>
        <strain evidence="4">BdentiumLFYP24</strain>
    </source>
</reference>
<feature type="domain" description="THUMP-like" evidence="1">
    <location>
        <begin position="383"/>
        <end position="450"/>
    </location>
</feature>
<organism evidence="4">
    <name type="scientific">Bifidobacterium dentium</name>
    <dbReference type="NCBI Taxonomy" id="1689"/>
    <lineage>
        <taxon>Bacteria</taxon>
        <taxon>Bacillati</taxon>
        <taxon>Actinomycetota</taxon>
        <taxon>Actinomycetes</taxon>
        <taxon>Bifidobacteriales</taxon>
        <taxon>Bifidobacteriaceae</taxon>
        <taxon>Bifidobacterium</taxon>
    </lineage>
</organism>
<dbReference type="GO" id="GO:0008168">
    <property type="term" value="F:methyltransferase activity"/>
    <property type="evidence" value="ECO:0007669"/>
    <property type="project" value="UniProtKB-KW"/>
</dbReference>
<dbReference type="Pfam" id="PF22013">
    <property type="entry name" value="PG_1098_Fer"/>
    <property type="match status" value="1"/>
</dbReference>
<dbReference type="InterPro" id="IPR054168">
    <property type="entry name" value="PG_1098_Fer"/>
</dbReference>